<dbReference type="PANTHER" id="PTHR37610:SF77">
    <property type="entry name" value="INTEGRASE CATALYTIC DOMAIN-CONTAINING PROTEIN"/>
    <property type="match status" value="1"/>
</dbReference>
<dbReference type="PANTHER" id="PTHR37610">
    <property type="entry name" value="CCHC-TYPE DOMAIN-CONTAINING PROTEIN"/>
    <property type="match status" value="1"/>
</dbReference>
<reference evidence="1 2" key="1">
    <citation type="submission" date="2020-09" db="EMBL/GenBank/DDBJ databases">
        <title>De no assembly of potato wild relative species, Solanum commersonii.</title>
        <authorList>
            <person name="Cho K."/>
        </authorList>
    </citation>
    <scope>NUCLEOTIDE SEQUENCE [LARGE SCALE GENOMIC DNA]</scope>
    <source>
        <strain evidence="1">LZ3.2</strain>
        <tissue evidence="1">Leaf</tissue>
    </source>
</reference>
<dbReference type="EMBL" id="JACXVP010000009">
    <property type="protein sequence ID" value="KAG5586742.1"/>
    <property type="molecule type" value="Genomic_DNA"/>
</dbReference>
<organism evidence="1 2">
    <name type="scientific">Solanum commersonii</name>
    <name type="common">Commerson's wild potato</name>
    <name type="synonym">Commerson's nightshade</name>
    <dbReference type="NCBI Taxonomy" id="4109"/>
    <lineage>
        <taxon>Eukaryota</taxon>
        <taxon>Viridiplantae</taxon>
        <taxon>Streptophyta</taxon>
        <taxon>Embryophyta</taxon>
        <taxon>Tracheophyta</taxon>
        <taxon>Spermatophyta</taxon>
        <taxon>Magnoliopsida</taxon>
        <taxon>eudicotyledons</taxon>
        <taxon>Gunneridae</taxon>
        <taxon>Pentapetalae</taxon>
        <taxon>asterids</taxon>
        <taxon>lamiids</taxon>
        <taxon>Solanales</taxon>
        <taxon>Solanaceae</taxon>
        <taxon>Solanoideae</taxon>
        <taxon>Solaneae</taxon>
        <taxon>Solanum</taxon>
    </lineage>
</organism>
<dbReference type="OrthoDB" id="1706811at2759"/>
<keyword evidence="2" id="KW-1185">Reference proteome</keyword>
<proteinExistence type="predicted"/>
<evidence type="ECO:0008006" key="3">
    <source>
        <dbReference type="Google" id="ProtNLM"/>
    </source>
</evidence>
<evidence type="ECO:0000313" key="1">
    <source>
        <dbReference type="EMBL" id="KAG5586742.1"/>
    </source>
</evidence>
<name>A0A9J5XHV9_SOLCO</name>
<dbReference type="AlphaFoldDB" id="A0A9J5XHV9"/>
<sequence length="109" mass="12711">MWKHLKNVYSQCNHARDYELEHTFSEYKQGDKDIQSYYSGLMAIWSKQDQSFGGNLSSAGLKEVMFERKKTLAVEFLMKLRSDFEPIKANIPNRETLLGIDVVFGELIR</sequence>
<accession>A0A9J5XHV9</accession>
<gene>
    <name evidence="1" type="ORF">H5410_047176</name>
</gene>
<comment type="caution">
    <text evidence="1">The sequence shown here is derived from an EMBL/GenBank/DDBJ whole genome shotgun (WGS) entry which is preliminary data.</text>
</comment>
<protein>
    <recommendedName>
        <fullName evidence="3">Retrotransposon gag domain-containing protein</fullName>
    </recommendedName>
</protein>
<dbReference type="Proteomes" id="UP000824120">
    <property type="component" value="Chromosome 9"/>
</dbReference>
<evidence type="ECO:0000313" key="2">
    <source>
        <dbReference type="Proteomes" id="UP000824120"/>
    </source>
</evidence>